<dbReference type="Proteomes" id="UP000326396">
    <property type="component" value="Linkage Group LG9"/>
</dbReference>
<organism evidence="2 3">
    <name type="scientific">Mikania micrantha</name>
    <name type="common">bitter vine</name>
    <dbReference type="NCBI Taxonomy" id="192012"/>
    <lineage>
        <taxon>Eukaryota</taxon>
        <taxon>Viridiplantae</taxon>
        <taxon>Streptophyta</taxon>
        <taxon>Embryophyta</taxon>
        <taxon>Tracheophyta</taxon>
        <taxon>Spermatophyta</taxon>
        <taxon>Magnoliopsida</taxon>
        <taxon>eudicotyledons</taxon>
        <taxon>Gunneridae</taxon>
        <taxon>Pentapetalae</taxon>
        <taxon>asterids</taxon>
        <taxon>campanulids</taxon>
        <taxon>Asterales</taxon>
        <taxon>Asteraceae</taxon>
        <taxon>Asteroideae</taxon>
        <taxon>Heliantheae alliance</taxon>
        <taxon>Eupatorieae</taxon>
        <taxon>Mikania</taxon>
    </lineage>
</organism>
<comment type="caution">
    <text evidence="2">The sequence shown here is derived from an EMBL/GenBank/DDBJ whole genome shotgun (WGS) entry which is preliminary data.</text>
</comment>
<proteinExistence type="predicted"/>
<feature type="compositionally biased region" description="Basic residues" evidence="1">
    <location>
        <begin position="16"/>
        <end position="25"/>
    </location>
</feature>
<gene>
    <name evidence="2" type="ORF">E3N88_39797</name>
</gene>
<reference evidence="2 3" key="1">
    <citation type="submission" date="2019-05" db="EMBL/GenBank/DDBJ databases">
        <title>Mikania micrantha, genome provides insights into the molecular mechanism of rapid growth.</title>
        <authorList>
            <person name="Liu B."/>
        </authorList>
    </citation>
    <scope>NUCLEOTIDE SEQUENCE [LARGE SCALE GENOMIC DNA]</scope>
    <source>
        <strain evidence="2">NLD-2019</strain>
        <tissue evidence="2">Leaf</tissue>
    </source>
</reference>
<feature type="region of interest" description="Disordered" evidence="1">
    <location>
        <begin position="1"/>
        <end position="27"/>
    </location>
</feature>
<dbReference type="AlphaFoldDB" id="A0A5N6LKS5"/>
<keyword evidence="3" id="KW-1185">Reference proteome</keyword>
<evidence type="ECO:0000313" key="3">
    <source>
        <dbReference type="Proteomes" id="UP000326396"/>
    </source>
</evidence>
<dbReference type="EMBL" id="SZYD01000019">
    <property type="protein sequence ID" value="KAD2392820.1"/>
    <property type="molecule type" value="Genomic_DNA"/>
</dbReference>
<name>A0A5N6LKS5_9ASTR</name>
<evidence type="ECO:0000256" key="1">
    <source>
        <dbReference type="SAM" id="MobiDB-lite"/>
    </source>
</evidence>
<evidence type="ECO:0000313" key="2">
    <source>
        <dbReference type="EMBL" id="KAD2392820.1"/>
    </source>
</evidence>
<dbReference type="OrthoDB" id="1792833at2759"/>
<accession>A0A5N6LKS5</accession>
<protein>
    <submittedName>
        <fullName evidence="2">Uncharacterized protein</fullName>
    </submittedName>
</protein>
<sequence length="208" mass="23462">MGPCFSLQPHTSARGSRNHMHKKSCNRGSSALKLDERSYVKNLISSPNPGGRRWHSSPLQIGCYSPGTEPDHIPYHLYLLVKEAVDIMKRSEWNENFNDLDRLKASSLIAGYDTIFAKDGPRYNMSGYTPLGDQVEHPFDVKTQVSTGSIVKLMSIVHSRKTPAPETFMEWSSPRILFYCKLCSCFGIDYQNLESASEDDVCLMNMGF</sequence>